<feature type="compositionally biased region" description="Acidic residues" evidence="1">
    <location>
        <begin position="1"/>
        <end position="10"/>
    </location>
</feature>
<name>A0A2N3YMA0_9MICO</name>
<evidence type="ECO:0000313" key="2">
    <source>
        <dbReference type="EMBL" id="PKW27964.1"/>
    </source>
</evidence>
<proteinExistence type="predicted"/>
<dbReference type="Pfam" id="PF05258">
    <property type="entry name" value="DciA"/>
    <property type="match status" value="1"/>
</dbReference>
<comment type="caution">
    <text evidence="2">The sequence shown here is derived from an EMBL/GenBank/DDBJ whole genome shotgun (WGS) entry which is preliminary data.</text>
</comment>
<accession>A0A2N3YMA0</accession>
<organism evidence="2 3">
    <name type="scientific">Phycicoccus duodecadis</name>
    <dbReference type="NCBI Taxonomy" id="173053"/>
    <lineage>
        <taxon>Bacteria</taxon>
        <taxon>Bacillati</taxon>
        <taxon>Actinomycetota</taxon>
        <taxon>Actinomycetes</taxon>
        <taxon>Micrococcales</taxon>
        <taxon>Intrasporangiaceae</taxon>
        <taxon>Phycicoccus</taxon>
    </lineage>
</organism>
<dbReference type="PANTHER" id="PTHR36456:SF1">
    <property type="entry name" value="UPF0232 PROTEIN SCO3875"/>
    <property type="match status" value="1"/>
</dbReference>
<feature type="compositionally biased region" description="Basic residues" evidence="1">
    <location>
        <begin position="59"/>
        <end position="76"/>
    </location>
</feature>
<protein>
    <submittedName>
        <fullName evidence="2">Putative nucleic acid-binding Zn ribbon protein</fullName>
    </submittedName>
</protein>
<dbReference type="RefSeq" id="WP_101396316.1">
    <property type="nucleotide sequence ID" value="NZ_PJNE01000001.1"/>
</dbReference>
<dbReference type="OrthoDB" id="5516926at2"/>
<evidence type="ECO:0000256" key="1">
    <source>
        <dbReference type="SAM" id="MobiDB-lite"/>
    </source>
</evidence>
<gene>
    <name evidence="2" type="ORF">ATL31_2815</name>
</gene>
<feature type="region of interest" description="Disordered" evidence="1">
    <location>
        <begin position="181"/>
        <end position="206"/>
    </location>
</feature>
<feature type="region of interest" description="Disordered" evidence="1">
    <location>
        <begin position="1"/>
        <end position="45"/>
    </location>
</feature>
<reference evidence="2 3" key="1">
    <citation type="submission" date="2017-12" db="EMBL/GenBank/DDBJ databases">
        <title>Sequencing the genomes of 1000 Actinobacteria strains.</title>
        <authorList>
            <person name="Klenk H.-P."/>
        </authorList>
    </citation>
    <scope>NUCLEOTIDE SEQUENCE [LARGE SCALE GENOMIC DNA]</scope>
    <source>
        <strain evidence="2 3">DSM 12806</strain>
    </source>
</reference>
<dbReference type="AlphaFoldDB" id="A0A2N3YMA0"/>
<dbReference type="Proteomes" id="UP000233781">
    <property type="component" value="Unassembled WGS sequence"/>
</dbReference>
<feature type="compositionally biased region" description="Basic and acidic residues" evidence="1">
    <location>
        <begin position="77"/>
        <end position="89"/>
    </location>
</feature>
<dbReference type="InterPro" id="IPR007922">
    <property type="entry name" value="DciA-like"/>
</dbReference>
<dbReference type="PANTHER" id="PTHR36456">
    <property type="entry name" value="UPF0232 PROTEIN SCO3875"/>
    <property type="match status" value="1"/>
</dbReference>
<feature type="compositionally biased region" description="Basic and acidic residues" evidence="1">
    <location>
        <begin position="194"/>
        <end position="206"/>
    </location>
</feature>
<feature type="region of interest" description="Disordered" evidence="1">
    <location>
        <begin position="58"/>
        <end position="94"/>
    </location>
</feature>
<sequence length="206" mass="21474">MTPEPDDGAEPDVAAGDAGDAGGAGGAGDVADAAEPEAVRPEVADPVLATAEALARARAGARAKGLRPGLKPRRRQRDVPADRRKDGGRDPQLLGDQIGRFVAERGWAAEVAVGSVIGRWPAIVGPEVAAHCHPTDFADGVLTVRADSTAWATQLRMLETSLMGRLAEDVGEGTVTELRIVGPSAPPWSRGRHRVQDGRGPRDTYG</sequence>
<feature type="compositionally biased region" description="Gly residues" evidence="1">
    <location>
        <begin position="19"/>
        <end position="28"/>
    </location>
</feature>
<keyword evidence="3" id="KW-1185">Reference proteome</keyword>
<evidence type="ECO:0000313" key="3">
    <source>
        <dbReference type="Proteomes" id="UP000233781"/>
    </source>
</evidence>
<dbReference type="EMBL" id="PJNE01000001">
    <property type="protein sequence ID" value="PKW27964.1"/>
    <property type="molecule type" value="Genomic_DNA"/>
</dbReference>